<accession>A0AAV2G5G8</accession>
<keyword evidence="2" id="KW-1185">Reference proteome</keyword>
<evidence type="ECO:0000313" key="2">
    <source>
        <dbReference type="Proteomes" id="UP001497516"/>
    </source>
</evidence>
<sequence>MNPDGAGRSSPLDPCPDTRHPQILFSGSPYILNLHSESRCVGRSFSYSPEADSHSIWIVITFRVLVACCC</sequence>
<name>A0AAV2G5G8_9ROSI</name>
<evidence type="ECO:0000313" key="1">
    <source>
        <dbReference type="EMBL" id="CAL1405118.1"/>
    </source>
</evidence>
<organism evidence="1 2">
    <name type="scientific">Linum trigynum</name>
    <dbReference type="NCBI Taxonomy" id="586398"/>
    <lineage>
        <taxon>Eukaryota</taxon>
        <taxon>Viridiplantae</taxon>
        <taxon>Streptophyta</taxon>
        <taxon>Embryophyta</taxon>
        <taxon>Tracheophyta</taxon>
        <taxon>Spermatophyta</taxon>
        <taxon>Magnoliopsida</taxon>
        <taxon>eudicotyledons</taxon>
        <taxon>Gunneridae</taxon>
        <taxon>Pentapetalae</taxon>
        <taxon>rosids</taxon>
        <taxon>fabids</taxon>
        <taxon>Malpighiales</taxon>
        <taxon>Linaceae</taxon>
        <taxon>Linum</taxon>
    </lineage>
</organism>
<dbReference type="AlphaFoldDB" id="A0AAV2G5G8"/>
<dbReference type="Proteomes" id="UP001497516">
    <property type="component" value="Chromosome 8"/>
</dbReference>
<proteinExistence type="predicted"/>
<reference evidence="1 2" key="1">
    <citation type="submission" date="2024-04" db="EMBL/GenBank/DDBJ databases">
        <authorList>
            <person name="Fracassetti M."/>
        </authorList>
    </citation>
    <scope>NUCLEOTIDE SEQUENCE [LARGE SCALE GENOMIC DNA]</scope>
</reference>
<dbReference type="EMBL" id="OZ034821">
    <property type="protein sequence ID" value="CAL1405118.1"/>
    <property type="molecule type" value="Genomic_DNA"/>
</dbReference>
<gene>
    <name evidence="1" type="ORF">LTRI10_LOCUS44925</name>
</gene>
<protein>
    <submittedName>
        <fullName evidence="1">Uncharacterized protein</fullName>
    </submittedName>
</protein>